<dbReference type="GO" id="GO:0004767">
    <property type="term" value="F:sphingomyelin phosphodiesterase activity"/>
    <property type="evidence" value="ECO:0007669"/>
    <property type="project" value="InterPro"/>
</dbReference>
<name>A0A2S8FZF0_9BACT</name>
<dbReference type="EMBL" id="PUHY01000005">
    <property type="protein sequence ID" value="PQO37391.1"/>
    <property type="molecule type" value="Genomic_DNA"/>
</dbReference>
<evidence type="ECO:0000259" key="3">
    <source>
        <dbReference type="Pfam" id="PF03372"/>
    </source>
</evidence>
<gene>
    <name evidence="4" type="ORF">C5Y83_05455</name>
</gene>
<dbReference type="SUPFAM" id="SSF56219">
    <property type="entry name" value="DNase I-like"/>
    <property type="match status" value="1"/>
</dbReference>
<evidence type="ECO:0000256" key="2">
    <source>
        <dbReference type="ARBA" id="ARBA00022801"/>
    </source>
</evidence>
<reference evidence="4 5" key="1">
    <citation type="submission" date="2018-02" db="EMBL/GenBank/DDBJ databases">
        <title>Comparative genomes isolates from brazilian mangrove.</title>
        <authorList>
            <person name="Araujo J.E."/>
            <person name="Taketani R.G."/>
            <person name="Silva M.C.P."/>
            <person name="Loureco M.V."/>
            <person name="Andreote F.D."/>
        </authorList>
    </citation>
    <scope>NUCLEOTIDE SEQUENCE [LARGE SCALE GENOMIC DNA]</scope>
    <source>
        <strain evidence="4 5">Hex-1 MGV</strain>
    </source>
</reference>
<dbReference type="PANTHER" id="PTHR16320">
    <property type="entry name" value="SPHINGOMYELINASE FAMILY MEMBER"/>
    <property type="match status" value="1"/>
</dbReference>
<dbReference type="Gene3D" id="3.60.10.10">
    <property type="entry name" value="Endonuclease/exonuclease/phosphatase"/>
    <property type="match status" value="1"/>
</dbReference>
<comment type="caution">
    <text evidence="4">The sequence shown here is derived from an EMBL/GenBank/DDBJ whole genome shotgun (WGS) entry which is preliminary data.</text>
</comment>
<dbReference type="GO" id="GO:0005576">
    <property type="term" value="C:extracellular region"/>
    <property type="evidence" value="ECO:0007669"/>
    <property type="project" value="InterPro"/>
</dbReference>
<dbReference type="RefSeq" id="WP_105328641.1">
    <property type="nucleotide sequence ID" value="NZ_PUHY01000005.1"/>
</dbReference>
<dbReference type="InterPro" id="IPR017766">
    <property type="entry name" value="Sphingomyelinase/PLipase_C"/>
</dbReference>
<proteinExistence type="predicted"/>
<dbReference type="Proteomes" id="UP000238322">
    <property type="component" value="Unassembled WGS sequence"/>
</dbReference>
<dbReference type="Pfam" id="PF03372">
    <property type="entry name" value="Exo_endo_phos"/>
    <property type="match status" value="1"/>
</dbReference>
<keyword evidence="2" id="KW-0378">Hydrolase</keyword>
<dbReference type="InterPro" id="IPR038772">
    <property type="entry name" value="Sph/SMPD2-like"/>
</dbReference>
<evidence type="ECO:0000313" key="4">
    <source>
        <dbReference type="EMBL" id="PQO37391.1"/>
    </source>
</evidence>
<organism evidence="4 5">
    <name type="scientific">Blastopirellula marina</name>
    <dbReference type="NCBI Taxonomy" id="124"/>
    <lineage>
        <taxon>Bacteria</taxon>
        <taxon>Pseudomonadati</taxon>
        <taxon>Planctomycetota</taxon>
        <taxon>Planctomycetia</taxon>
        <taxon>Pirellulales</taxon>
        <taxon>Pirellulaceae</taxon>
        <taxon>Blastopirellula</taxon>
    </lineage>
</organism>
<protein>
    <recommendedName>
        <fullName evidence="3">Endonuclease/exonuclease/phosphatase domain-containing protein</fullName>
    </recommendedName>
</protein>
<accession>A0A2S8FZF0</accession>
<sequence length="358" mass="38780">MHRVGSWLAVYGGLCLLGCASPNRQATIGSPTPDTVQVPSRVQIDLSQSTPKPARPQTLSVVSYNVHLLPSVALPFAGERSAAAYRAEKIAEQLAGYDLIALNEAFDATHRQKVIDQLQAETGNGYHVADGPGRSGSHLIGGGLLVLSKYPILETHTHTYQNSTRFLTHGFKSDGFAAKGALHVRVLVDLPSQLAVDCFVTHLDSQSASVRELQLKEFCQFVSHHQHSDNPAVLLGDFNITAEPLGGAETEYANLMTSIDQLRSVPFVDAAQRVAYGPAGSSNALADDGGRRIDYLFYSNSDRPFATQLTRVQARHLPLLDEQVPEGSLSDHLAVACEFRLVSKHAAVVPTSKWQLPR</sequence>
<dbReference type="OrthoDB" id="7181414at2"/>
<dbReference type="InterPro" id="IPR036691">
    <property type="entry name" value="Endo/exonu/phosph_ase_sf"/>
</dbReference>
<dbReference type="CDD" id="cd09078">
    <property type="entry name" value="nSMase"/>
    <property type="match status" value="1"/>
</dbReference>
<evidence type="ECO:0000313" key="5">
    <source>
        <dbReference type="Proteomes" id="UP000238322"/>
    </source>
</evidence>
<dbReference type="PANTHER" id="PTHR16320:SF23">
    <property type="entry name" value="SPHINGOMYELINASE C 1"/>
    <property type="match status" value="1"/>
</dbReference>
<evidence type="ECO:0000256" key="1">
    <source>
        <dbReference type="ARBA" id="ARBA00022729"/>
    </source>
</evidence>
<dbReference type="AlphaFoldDB" id="A0A2S8FZF0"/>
<keyword evidence="1" id="KW-0732">Signal</keyword>
<feature type="domain" description="Endonuclease/exonuclease/phosphatase" evidence="3">
    <location>
        <begin position="63"/>
        <end position="332"/>
    </location>
</feature>
<dbReference type="InterPro" id="IPR005135">
    <property type="entry name" value="Endo/exonuclease/phosphatase"/>
</dbReference>